<dbReference type="AlphaFoldDB" id="A0A917SSE0"/>
<dbReference type="Pfam" id="PF04402">
    <property type="entry name" value="SIMPL"/>
    <property type="match status" value="1"/>
</dbReference>
<evidence type="ECO:0008006" key="4">
    <source>
        <dbReference type="Google" id="ProtNLM"/>
    </source>
</evidence>
<dbReference type="Gene3D" id="3.30.70.2970">
    <property type="entry name" value="Protein of unknown function (DUF541), domain 2"/>
    <property type="match status" value="1"/>
</dbReference>
<sequence>MPADDPAAPTGPGRLPADPAGAAPAPVGDPGGVTVSGTGTAATPVDRVTVSFGISETRPDAGEAFRAAAQTATLVLAILADDGADSRSVRTADLTLGPQTQWRGDREELLGYQATQRLIVQMEGLSRIERILSDVAAGGGNGVRIENVSLTASDPRTALAQAREAAVADARERAEHYARLVGRRLGRVRWVDERTGPRAADHGVALSAAAPRAARMPIAGGDATVSASVDVRWDWAD</sequence>
<gene>
    <name evidence="2" type="ORF">GCM10011594_15460</name>
</gene>
<protein>
    <recommendedName>
        <fullName evidence="4">DUF541 domain-containing protein</fullName>
    </recommendedName>
</protein>
<evidence type="ECO:0000256" key="1">
    <source>
        <dbReference type="SAM" id="MobiDB-lite"/>
    </source>
</evidence>
<dbReference type="GO" id="GO:0006974">
    <property type="term" value="P:DNA damage response"/>
    <property type="evidence" value="ECO:0007669"/>
    <property type="project" value="TreeGrafter"/>
</dbReference>
<dbReference type="PANTHER" id="PTHR34387">
    <property type="entry name" value="SLR1258 PROTEIN"/>
    <property type="match status" value="1"/>
</dbReference>
<reference evidence="2" key="2">
    <citation type="submission" date="2020-09" db="EMBL/GenBank/DDBJ databases">
        <authorList>
            <person name="Sun Q."/>
            <person name="Zhou Y."/>
        </authorList>
    </citation>
    <scope>NUCLEOTIDE SEQUENCE</scope>
    <source>
        <strain evidence="2">CGMCC 4.7308</strain>
    </source>
</reference>
<evidence type="ECO:0000313" key="3">
    <source>
        <dbReference type="Proteomes" id="UP000655208"/>
    </source>
</evidence>
<accession>A0A917SSE0</accession>
<proteinExistence type="predicted"/>
<name>A0A917SSE0_9ACTN</name>
<dbReference type="Gene3D" id="3.30.110.170">
    <property type="entry name" value="Protein of unknown function (DUF541), domain 1"/>
    <property type="match status" value="1"/>
</dbReference>
<reference evidence="2" key="1">
    <citation type="journal article" date="2014" name="Int. J. Syst. Evol. Microbiol.">
        <title>Complete genome sequence of Corynebacterium casei LMG S-19264T (=DSM 44701T), isolated from a smear-ripened cheese.</title>
        <authorList>
            <consortium name="US DOE Joint Genome Institute (JGI-PGF)"/>
            <person name="Walter F."/>
            <person name="Albersmeier A."/>
            <person name="Kalinowski J."/>
            <person name="Ruckert C."/>
        </authorList>
    </citation>
    <scope>NUCLEOTIDE SEQUENCE</scope>
    <source>
        <strain evidence="2">CGMCC 4.7308</strain>
    </source>
</reference>
<dbReference type="InterPro" id="IPR052022">
    <property type="entry name" value="26kDa_periplasmic_antigen"/>
</dbReference>
<dbReference type="Proteomes" id="UP000655208">
    <property type="component" value="Unassembled WGS sequence"/>
</dbReference>
<comment type="caution">
    <text evidence="2">The sequence shown here is derived from an EMBL/GenBank/DDBJ whole genome shotgun (WGS) entry which is preliminary data.</text>
</comment>
<dbReference type="PANTHER" id="PTHR34387:SF2">
    <property type="entry name" value="SLR1258 PROTEIN"/>
    <property type="match status" value="1"/>
</dbReference>
<keyword evidence="3" id="KW-1185">Reference proteome</keyword>
<organism evidence="2 3">
    <name type="scientific">Nakamurella endophytica</name>
    <dbReference type="NCBI Taxonomy" id="1748367"/>
    <lineage>
        <taxon>Bacteria</taxon>
        <taxon>Bacillati</taxon>
        <taxon>Actinomycetota</taxon>
        <taxon>Actinomycetes</taxon>
        <taxon>Nakamurellales</taxon>
        <taxon>Nakamurellaceae</taxon>
        <taxon>Nakamurella</taxon>
    </lineage>
</organism>
<dbReference type="EMBL" id="BMNA01000003">
    <property type="protein sequence ID" value="GGL96639.1"/>
    <property type="molecule type" value="Genomic_DNA"/>
</dbReference>
<dbReference type="InterPro" id="IPR007497">
    <property type="entry name" value="SIMPL/DUF541"/>
</dbReference>
<feature type="region of interest" description="Disordered" evidence="1">
    <location>
        <begin position="1"/>
        <end position="40"/>
    </location>
</feature>
<dbReference type="RefSeq" id="WP_188940971.1">
    <property type="nucleotide sequence ID" value="NZ_BMNA01000003.1"/>
</dbReference>
<evidence type="ECO:0000313" key="2">
    <source>
        <dbReference type="EMBL" id="GGL96639.1"/>
    </source>
</evidence>